<proteinExistence type="predicted"/>
<accession>A0ABS0J8P3</accession>
<dbReference type="PROSITE" id="PS51257">
    <property type="entry name" value="PROKAR_LIPOPROTEIN"/>
    <property type="match status" value="1"/>
</dbReference>
<feature type="signal peptide" evidence="2">
    <location>
        <begin position="1"/>
        <end position="21"/>
    </location>
</feature>
<evidence type="ECO:0000259" key="3">
    <source>
        <dbReference type="Pfam" id="PF13488"/>
    </source>
</evidence>
<organism evidence="4 5">
    <name type="scientific">Nitratidesulfovibrio oxamicus</name>
    <dbReference type="NCBI Taxonomy" id="32016"/>
    <lineage>
        <taxon>Bacteria</taxon>
        <taxon>Pseudomonadati</taxon>
        <taxon>Thermodesulfobacteriota</taxon>
        <taxon>Desulfovibrionia</taxon>
        <taxon>Desulfovibrionales</taxon>
        <taxon>Desulfovibrionaceae</taxon>
        <taxon>Nitratidesulfovibrio</taxon>
    </lineage>
</organism>
<evidence type="ECO:0000256" key="1">
    <source>
        <dbReference type="SAM" id="MobiDB-lite"/>
    </source>
</evidence>
<evidence type="ECO:0000256" key="2">
    <source>
        <dbReference type="SAM" id="SignalP"/>
    </source>
</evidence>
<reference evidence="4 5" key="1">
    <citation type="submission" date="2019-08" db="EMBL/GenBank/DDBJ databases">
        <authorList>
            <person name="Luo N."/>
        </authorList>
    </citation>
    <scope>NUCLEOTIDE SEQUENCE [LARGE SCALE GENOMIC DNA]</scope>
    <source>
        <strain evidence="4 5">NCIMB 9442</strain>
    </source>
</reference>
<protein>
    <recommendedName>
        <fullName evidence="3">Glycine zipper domain-containing protein</fullName>
    </recommendedName>
</protein>
<gene>
    <name evidence="4" type="ORF">FVW20_17960</name>
</gene>
<evidence type="ECO:0000313" key="4">
    <source>
        <dbReference type="EMBL" id="MBG3878831.1"/>
    </source>
</evidence>
<sequence>MKRLVVLAMIALLGLTGCASKNLPPKITDVNYYPQCYQTIGDLRDADKKATQSAVIGAVGGAVVGGVVGYLATGRAEGALIGAGAGALAGGTLGYAAQRQKDISDTRTRYVSYVKDISNDIKQMDQLALAAKAASGCYDQQFVLLAAQYKNKQISKEEYTLRYQEIRNGLTEAASLLGQVYTGAKEKEQQYQAALEDEAKKAGTAVPAATKPTTPEPVAVAAAPATKQAAASKPKGNTTSSKKTNTTSKAKTSPAPTSEPTATENTIEADTAKPTQNVILADNSKTPDRNFIEGLDEGSLEAVSAGVVAHRNAAEDAQAQKVAIESRMLQMDAIHSSMVSSS</sequence>
<evidence type="ECO:0000313" key="5">
    <source>
        <dbReference type="Proteomes" id="UP001194469"/>
    </source>
</evidence>
<feature type="chain" id="PRO_5045715961" description="Glycine zipper domain-containing protein" evidence="2">
    <location>
        <begin position="22"/>
        <end position="342"/>
    </location>
</feature>
<feature type="compositionally biased region" description="Low complexity" evidence="1">
    <location>
        <begin position="203"/>
        <end position="264"/>
    </location>
</feature>
<dbReference type="InterPro" id="IPR039567">
    <property type="entry name" value="Gly-zipper"/>
</dbReference>
<feature type="region of interest" description="Disordered" evidence="1">
    <location>
        <begin position="203"/>
        <end position="291"/>
    </location>
</feature>
<comment type="caution">
    <text evidence="4">The sequence shown here is derived from an EMBL/GenBank/DDBJ whole genome shotgun (WGS) entry which is preliminary data.</text>
</comment>
<feature type="compositionally biased region" description="Polar residues" evidence="1">
    <location>
        <begin position="265"/>
        <end position="278"/>
    </location>
</feature>
<dbReference type="Pfam" id="PF13488">
    <property type="entry name" value="Gly-zipper_Omp"/>
    <property type="match status" value="1"/>
</dbReference>
<name>A0ABS0J8P3_9BACT</name>
<keyword evidence="2" id="KW-0732">Signal</keyword>
<keyword evidence="5" id="KW-1185">Reference proteome</keyword>
<dbReference type="Proteomes" id="UP001194469">
    <property type="component" value="Unassembled WGS sequence"/>
</dbReference>
<feature type="domain" description="Glycine zipper" evidence="3">
    <location>
        <begin position="56"/>
        <end position="100"/>
    </location>
</feature>
<dbReference type="RefSeq" id="WP_196610657.1">
    <property type="nucleotide sequence ID" value="NZ_VRYY01000734.1"/>
</dbReference>
<dbReference type="EMBL" id="VRYY01000734">
    <property type="protein sequence ID" value="MBG3878831.1"/>
    <property type="molecule type" value="Genomic_DNA"/>
</dbReference>